<gene>
    <name evidence="10" type="ORF">Lac1_20800</name>
</gene>
<feature type="coiled-coil region" evidence="6">
    <location>
        <begin position="141"/>
        <end position="172"/>
    </location>
</feature>
<feature type="domain" description="NlpC/P60" evidence="9">
    <location>
        <begin position="265"/>
        <end position="379"/>
    </location>
</feature>
<evidence type="ECO:0000313" key="10">
    <source>
        <dbReference type="EMBL" id="BDZ77897.1"/>
    </source>
</evidence>
<name>A0ABN6Z5P5_9FIRM</name>
<dbReference type="InterPro" id="IPR051202">
    <property type="entry name" value="Peptidase_C40"/>
</dbReference>
<keyword evidence="6" id="KW-0175">Coiled coil</keyword>
<keyword evidence="2" id="KW-0645">Protease</keyword>
<dbReference type="InterPro" id="IPR038765">
    <property type="entry name" value="Papain-like_cys_pep_sf"/>
</dbReference>
<feature type="coiled-coil region" evidence="6">
    <location>
        <begin position="29"/>
        <end position="95"/>
    </location>
</feature>
<sequence length="379" mass="40681">MKKKIVQATVTAMLVSSMVVCPVFAEPSIDDLKDNKAAVEGEVTSLQSQLTSILDKINTLESDLSKKQEEIEKANVDLEEAIVQQQKQFADMKKRIQYMYEAGNGNELEILLSAENFSDLINKAEYIQNVHEYDKEKQAECEATTKKIEELSATLQEEAESLEKMQVQLEEDKTSLNTMIDGKQSEIAQLDASIQEAVAAQKAEEEKRQQEAAQAAAAQEAEENSNQSQQGNNSAGNENSNSGSNGGGSGSSSGGGNASIVPPQGTDGAAVVAYARQFLGNPYVLGGNSLTNGIDCSGFTQQIYAKFGVSLGRTDSSQAYAGVEVPLSQAQAGDLLVYYGHVGIYNGTGGIIHASAPGVGIVEWSDCTYRQIRSVRRVL</sequence>
<dbReference type="InterPro" id="IPR000064">
    <property type="entry name" value="NLP_P60_dom"/>
</dbReference>
<evidence type="ECO:0000256" key="8">
    <source>
        <dbReference type="SAM" id="SignalP"/>
    </source>
</evidence>
<dbReference type="EMBL" id="AP027742">
    <property type="protein sequence ID" value="BDZ77897.1"/>
    <property type="molecule type" value="Genomic_DNA"/>
</dbReference>
<accession>A0ABN6Z5P5</accession>
<keyword evidence="11" id="KW-1185">Reference proteome</keyword>
<dbReference type="PANTHER" id="PTHR47053:SF1">
    <property type="entry name" value="MUREIN DD-ENDOPEPTIDASE MEPH-RELATED"/>
    <property type="match status" value="1"/>
</dbReference>
<dbReference type="RefSeq" id="WP_230105740.1">
    <property type="nucleotide sequence ID" value="NZ_AP024845.1"/>
</dbReference>
<feature type="chain" id="PRO_5047160239" description="NlpC/P60 domain-containing protein" evidence="8">
    <location>
        <begin position="26"/>
        <end position="379"/>
    </location>
</feature>
<dbReference type="PROSITE" id="PS51935">
    <property type="entry name" value="NLPC_P60"/>
    <property type="match status" value="1"/>
</dbReference>
<keyword evidence="5" id="KW-0788">Thiol protease</keyword>
<evidence type="ECO:0000256" key="5">
    <source>
        <dbReference type="ARBA" id="ARBA00022807"/>
    </source>
</evidence>
<evidence type="ECO:0000256" key="1">
    <source>
        <dbReference type="ARBA" id="ARBA00007074"/>
    </source>
</evidence>
<dbReference type="Gene3D" id="6.10.250.3150">
    <property type="match status" value="1"/>
</dbReference>
<feature type="region of interest" description="Disordered" evidence="7">
    <location>
        <begin position="201"/>
        <end position="262"/>
    </location>
</feature>
<evidence type="ECO:0000256" key="2">
    <source>
        <dbReference type="ARBA" id="ARBA00022670"/>
    </source>
</evidence>
<feature type="signal peptide" evidence="8">
    <location>
        <begin position="1"/>
        <end position="25"/>
    </location>
</feature>
<comment type="similarity">
    <text evidence="1">Belongs to the peptidase C40 family.</text>
</comment>
<evidence type="ECO:0000259" key="9">
    <source>
        <dbReference type="PROSITE" id="PS51935"/>
    </source>
</evidence>
<keyword evidence="3 8" id="KW-0732">Signal</keyword>
<evidence type="ECO:0000256" key="4">
    <source>
        <dbReference type="ARBA" id="ARBA00022801"/>
    </source>
</evidence>
<keyword evidence="4" id="KW-0378">Hydrolase</keyword>
<proteinExistence type="inferred from homology"/>
<dbReference type="SUPFAM" id="SSF54001">
    <property type="entry name" value="Cysteine proteinases"/>
    <property type="match status" value="1"/>
</dbReference>
<feature type="compositionally biased region" description="Gly residues" evidence="7">
    <location>
        <begin position="244"/>
        <end position="257"/>
    </location>
</feature>
<evidence type="ECO:0000256" key="7">
    <source>
        <dbReference type="SAM" id="MobiDB-lite"/>
    </source>
</evidence>
<reference evidence="11" key="1">
    <citation type="journal article" date="2023" name="Int. J. Syst. Evol. Microbiol.">
        <title>Claveliimonas bilis gen. nov., sp. nov., deoxycholic acid-producing bacteria isolated from human faeces, and reclassification of Sellimonas monacensis Zenner et al. 2021 as Claveliimonas monacensis comb. nov.</title>
        <authorList>
            <person name="Hisatomi A."/>
            <person name="Kastawa N.W.E.P.G."/>
            <person name="Song I."/>
            <person name="Ohkuma M."/>
            <person name="Fukiya S."/>
            <person name="Sakamoto M."/>
        </authorList>
    </citation>
    <scope>NUCLEOTIDE SEQUENCE [LARGE SCALE GENOMIC DNA]</scope>
    <source>
        <strain evidence="11">12BBH14</strain>
    </source>
</reference>
<evidence type="ECO:0000313" key="11">
    <source>
        <dbReference type="Proteomes" id="UP001305815"/>
    </source>
</evidence>
<evidence type="ECO:0000256" key="6">
    <source>
        <dbReference type="SAM" id="Coils"/>
    </source>
</evidence>
<dbReference type="Gene3D" id="3.90.1720.10">
    <property type="entry name" value="endopeptidase domain like (from Nostoc punctiforme)"/>
    <property type="match status" value="1"/>
</dbReference>
<dbReference type="InterPro" id="IPR057309">
    <property type="entry name" value="PcsB_CC"/>
</dbReference>
<organism evidence="10 11">
    <name type="scientific">Claveliimonas bilis</name>
    <dbReference type="NCBI Taxonomy" id="3028070"/>
    <lineage>
        <taxon>Bacteria</taxon>
        <taxon>Bacillati</taxon>
        <taxon>Bacillota</taxon>
        <taxon>Clostridia</taxon>
        <taxon>Lachnospirales</taxon>
        <taxon>Lachnospiraceae</taxon>
        <taxon>Claveliimonas</taxon>
    </lineage>
</organism>
<feature type="compositionally biased region" description="Low complexity" evidence="7">
    <location>
        <begin position="211"/>
        <end position="243"/>
    </location>
</feature>
<dbReference type="Proteomes" id="UP001305815">
    <property type="component" value="Chromosome"/>
</dbReference>
<dbReference type="Pfam" id="PF24568">
    <property type="entry name" value="CC_PcsB"/>
    <property type="match status" value="1"/>
</dbReference>
<evidence type="ECO:0000256" key="3">
    <source>
        <dbReference type="ARBA" id="ARBA00022729"/>
    </source>
</evidence>
<dbReference type="Pfam" id="PF00877">
    <property type="entry name" value="NLPC_P60"/>
    <property type="match status" value="1"/>
</dbReference>
<protein>
    <recommendedName>
        <fullName evidence="9">NlpC/P60 domain-containing protein</fullName>
    </recommendedName>
</protein>
<dbReference type="PANTHER" id="PTHR47053">
    <property type="entry name" value="MUREIN DD-ENDOPEPTIDASE MEPH-RELATED"/>
    <property type="match status" value="1"/>
</dbReference>